<dbReference type="Pfam" id="PF10609">
    <property type="entry name" value="ParA"/>
    <property type="match status" value="1"/>
</dbReference>
<dbReference type="InterPro" id="IPR027417">
    <property type="entry name" value="P-loop_NTPase"/>
</dbReference>
<dbReference type="InterPro" id="IPR032807">
    <property type="entry name" value="GNVR"/>
</dbReference>
<dbReference type="InterPro" id="IPR050445">
    <property type="entry name" value="Bact_polysacc_biosynth/exp"/>
</dbReference>
<dbReference type="Gene3D" id="3.40.50.300">
    <property type="entry name" value="P-loop containing nucleotide triphosphate hydrolases"/>
    <property type="match status" value="1"/>
</dbReference>
<dbReference type="PANTHER" id="PTHR32309">
    <property type="entry name" value="TYROSINE-PROTEIN KINASE"/>
    <property type="match status" value="1"/>
</dbReference>
<evidence type="ECO:0000313" key="5">
    <source>
        <dbReference type="EMBL" id="KKK63068.1"/>
    </source>
</evidence>
<dbReference type="GO" id="GO:0004713">
    <property type="term" value="F:protein tyrosine kinase activity"/>
    <property type="evidence" value="ECO:0007669"/>
    <property type="project" value="TreeGrafter"/>
</dbReference>
<evidence type="ECO:0000256" key="1">
    <source>
        <dbReference type="ARBA" id="ARBA00022741"/>
    </source>
</evidence>
<proteinExistence type="predicted"/>
<keyword evidence="2" id="KW-0067">ATP-binding</keyword>
<dbReference type="AlphaFoldDB" id="A0A0F8X298"/>
<dbReference type="SUPFAM" id="SSF52540">
    <property type="entry name" value="P-loop containing nucleoside triphosphate hydrolases"/>
    <property type="match status" value="1"/>
</dbReference>
<name>A0A0F8X298_9ZZZZ</name>
<dbReference type="EMBL" id="LAZR01061691">
    <property type="protein sequence ID" value="KKK63068.1"/>
    <property type="molecule type" value="Genomic_DNA"/>
</dbReference>
<dbReference type="InterPro" id="IPR005702">
    <property type="entry name" value="Wzc-like_C"/>
</dbReference>
<dbReference type="Pfam" id="PF13807">
    <property type="entry name" value="GNVR"/>
    <property type="match status" value="1"/>
</dbReference>
<protein>
    <recommendedName>
        <fullName evidence="4">Tyrosine-protein kinase G-rich domain-containing protein</fullName>
    </recommendedName>
</protein>
<feature type="non-terminal residue" evidence="5">
    <location>
        <position position="1"/>
    </location>
</feature>
<keyword evidence="1" id="KW-0547">Nucleotide-binding</keyword>
<dbReference type="InterPro" id="IPR033756">
    <property type="entry name" value="YlxH/NBP35"/>
</dbReference>
<dbReference type="CDD" id="cd05387">
    <property type="entry name" value="BY-kinase"/>
    <property type="match status" value="1"/>
</dbReference>
<evidence type="ECO:0000256" key="3">
    <source>
        <dbReference type="SAM" id="Phobius"/>
    </source>
</evidence>
<keyword evidence="3" id="KW-1133">Transmembrane helix</keyword>
<keyword evidence="3" id="KW-0472">Membrane</keyword>
<evidence type="ECO:0000256" key="2">
    <source>
        <dbReference type="ARBA" id="ARBA00022840"/>
    </source>
</evidence>
<feature type="transmembrane region" description="Helical" evidence="3">
    <location>
        <begin position="32"/>
        <end position="52"/>
    </location>
</feature>
<dbReference type="PANTHER" id="PTHR32309:SF13">
    <property type="entry name" value="FERRIC ENTEROBACTIN TRANSPORT PROTEIN FEPE"/>
    <property type="match status" value="1"/>
</dbReference>
<dbReference type="NCBIfam" id="TIGR01007">
    <property type="entry name" value="eps_fam"/>
    <property type="match status" value="1"/>
</dbReference>
<comment type="caution">
    <text evidence="5">The sequence shown here is derived from an EMBL/GenBank/DDBJ whole genome shotgun (WGS) entry which is preliminary data.</text>
</comment>
<feature type="domain" description="Tyrosine-protein kinase G-rich" evidence="4">
    <location>
        <begin position="7"/>
        <end position="52"/>
    </location>
</feature>
<sequence>RIDHAMEADKISNISVVQPATLSMKPIRPRKLLNLALGLFLGIFGAIGLAFFSEHLDHSIKTPEEAKERLELPTITSIPRVRVNRVSPTSKRRQGKTGDRIWDVPARIRQCYEVLGEQLLLSSNGSAEKKRVYAVVSCCHGEGASTVAASLATTLSQRGDGHVLLVDADICHPSVHQTFKTKLSPGLTDVLANGQSNGDAIQSLPGQNLHVLSAGTANGNLSETFNTDRFTKLLTSTKNHYRYVVIDVPALSDTSSSIRLASLCDGVVLVIEAEQLRWEVAQKARAQLVKSNANILGVVLNKRQYHVPRWLYKTL</sequence>
<keyword evidence="3" id="KW-0812">Transmembrane</keyword>
<accession>A0A0F8X298</accession>
<dbReference type="GO" id="GO:0005886">
    <property type="term" value="C:plasma membrane"/>
    <property type="evidence" value="ECO:0007669"/>
    <property type="project" value="TreeGrafter"/>
</dbReference>
<evidence type="ECO:0000259" key="4">
    <source>
        <dbReference type="Pfam" id="PF13807"/>
    </source>
</evidence>
<dbReference type="GO" id="GO:0005524">
    <property type="term" value="F:ATP binding"/>
    <property type="evidence" value="ECO:0007669"/>
    <property type="project" value="UniProtKB-KW"/>
</dbReference>
<organism evidence="5">
    <name type="scientific">marine sediment metagenome</name>
    <dbReference type="NCBI Taxonomy" id="412755"/>
    <lineage>
        <taxon>unclassified sequences</taxon>
        <taxon>metagenomes</taxon>
        <taxon>ecological metagenomes</taxon>
    </lineage>
</organism>
<reference evidence="5" key="1">
    <citation type="journal article" date="2015" name="Nature">
        <title>Complex archaea that bridge the gap between prokaryotes and eukaryotes.</title>
        <authorList>
            <person name="Spang A."/>
            <person name="Saw J.H."/>
            <person name="Jorgensen S.L."/>
            <person name="Zaremba-Niedzwiedzka K."/>
            <person name="Martijn J."/>
            <person name="Lind A.E."/>
            <person name="van Eijk R."/>
            <person name="Schleper C."/>
            <person name="Guy L."/>
            <person name="Ettema T.J."/>
        </authorList>
    </citation>
    <scope>NUCLEOTIDE SEQUENCE</scope>
</reference>
<gene>
    <name evidence="5" type="ORF">LCGC14_2998030</name>
</gene>